<feature type="compositionally biased region" description="Basic and acidic residues" evidence="1">
    <location>
        <begin position="91"/>
        <end position="108"/>
    </location>
</feature>
<dbReference type="Proteomes" id="UP000218542">
    <property type="component" value="Unassembled WGS sequence"/>
</dbReference>
<keyword evidence="4" id="KW-1185">Reference proteome</keyword>
<feature type="compositionally biased region" description="Basic and acidic residues" evidence="1">
    <location>
        <begin position="26"/>
        <end position="41"/>
    </location>
</feature>
<organism evidence="3 4">
    <name type="scientific">Candidatus Scalindua japonica</name>
    <dbReference type="NCBI Taxonomy" id="1284222"/>
    <lineage>
        <taxon>Bacteria</taxon>
        <taxon>Pseudomonadati</taxon>
        <taxon>Planctomycetota</taxon>
        <taxon>Candidatus Brocadiia</taxon>
        <taxon>Candidatus Brocadiales</taxon>
        <taxon>Candidatus Scalinduaceae</taxon>
        <taxon>Candidatus Scalindua</taxon>
    </lineage>
</organism>
<feature type="compositionally biased region" description="Acidic residues" evidence="1">
    <location>
        <begin position="359"/>
        <end position="368"/>
    </location>
</feature>
<dbReference type="GO" id="GO:0016853">
    <property type="term" value="F:isomerase activity"/>
    <property type="evidence" value="ECO:0007669"/>
    <property type="project" value="UniProtKB-KW"/>
</dbReference>
<protein>
    <submittedName>
        <fullName evidence="3">Parvulin-like peptidyl-prolyl isomerase</fullName>
    </submittedName>
</protein>
<feature type="compositionally biased region" description="Basic and acidic residues" evidence="1">
    <location>
        <begin position="1"/>
        <end position="13"/>
    </location>
</feature>
<evidence type="ECO:0000256" key="1">
    <source>
        <dbReference type="SAM" id="MobiDB-lite"/>
    </source>
</evidence>
<gene>
    <name evidence="3" type="ORF">SCALIN_C10_0099</name>
</gene>
<keyword evidence="2" id="KW-1133">Transmembrane helix</keyword>
<keyword evidence="2" id="KW-0812">Transmembrane</keyword>
<feature type="compositionally biased region" description="Basic and acidic residues" evidence="1">
    <location>
        <begin position="177"/>
        <end position="189"/>
    </location>
</feature>
<feature type="compositionally biased region" description="Basic and acidic residues" evidence="1">
    <location>
        <begin position="331"/>
        <end position="343"/>
    </location>
</feature>
<accession>A0A286TWR9</accession>
<evidence type="ECO:0000256" key="2">
    <source>
        <dbReference type="SAM" id="Phobius"/>
    </source>
</evidence>
<dbReference type="RefSeq" id="WP_096893642.1">
    <property type="nucleotide sequence ID" value="NZ_BAOS01000010.1"/>
</dbReference>
<evidence type="ECO:0000313" key="3">
    <source>
        <dbReference type="EMBL" id="GAX60339.1"/>
    </source>
</evidence>
<proteinExistence type="predicted"/>
<evidence type="ECO:0000313" key="4">
    <source>
        <dbReference type="Proteomes" id="UP000218542"/>
    </source>
</evidence>
<feature type="transmembrane region" description="Helical" evidence="2">
    <location>
        <begin position="417"/>
        <end position="437"/>
    </location>
</feature>
<dbReference type="EMBL" id="BAOS01000010">
    <property type="protein sequence ID" value="GAX60339.1"/>
    <property type="molecule type" value="Genomic_DNA"/>
</dbReference>
<keyword evidence="3" id="KW-0413">Isomerase</keyword>
<sequence length="537" mass="58816">MAKQKSNKEEKEVKKKTRSKGTVKSASKESTTRKLTDDKPKPKSRPKPRPKPITEPEIETSSDTEKYLAQIDKTQTDKPADNLNKVNAGKSDTEISSEKVEHLHKDDQTGGATEAILETTEIEGLQAEEKSDSMIGEATVDPDANLNPIEKPGGTQTDEHSGEVHGSIVEGPGTTESTKEKLDDIRSDDQTDEPTELNARSSDTEIEVGEVDVSQTEEITDAILEAAAESERLAKVAERTGQGKEDSQEDIPVDGMSESTIEDSVAAQYTTESFPNEVKSVQTEGEQKSVVVGTEGIDTAESSGQDGEGVLIDRSEDVSEYVAENSVAGWDSKEKKDGTKDDGPPEGVDDMLTDQQESGVEDEVDESAETLTNHTGKADDTQTDSHVISLVEANIENDEASTAVYCKNKQNRTKKTGIVISIFIVTAAVIIFIFASVERRSAKNALVQTNKVAESIKQMQEETLKGREQVVYSQIESRELVIDSLLITRNGLELERANSDELEVKRIIDVFINDIDERTAKIKDDITRLRDKIKKAD</sequence>
<comment type="caution">
    <text evidence="3">The sequence shown here is derived from an EMBL/GenBank/DDBJ whole genome shotgun (WGS) entry which is preliminary data.</text>
</comment>
<feature type="region of interest" description="Disordered" evidence="1">
    <location>
        <begin position="277"/>
        <end position="383"/>
    </location>
</feature>
<dbReference type="OrthoDB" id="9865764at2"/>
<feature type="region of interest" description="Disordered" evidence="1">
    <location>
        <begin position="1"/>
        <end position="216"/>
    </location>
</feature>
<name>A0A286TWR9_9BACT</name>
<keyword evidence="2" id="KW-0472">Membrane</keyword>
<reference evidence="4" key="1">
    <citation type="journal article" date="2017" name="Environ. Microbiol. Rep.">
        <title>Genetic Diversity of Marine Anaerobic Ammonium-Oxidizing Bacteria as Revealed by Genomic and Proteomic Analyses of 'Candidatus Scalindua japonica'.</title>
        <authorList>
            <person name="Oshiki M."/>
            <person name="Mizuto K."/>
            <person name="Kimura Z."/>
            <person name="Kindaichi T."/>
            <person name="Satoh H."/>
            <person name="Okabe S."/>
        </authorList>
    </citation>
    <scope>NUCLEOTIDE SEQUENCE [LARGE SCALE GENOMIC DNA]</scope>
    <source>
        <strain evidence="4">husup-a2</strain>
    </source>
</reference>
<feature type="compositionally biased region" description="Low complexity" evidence="1">
    <location>
        <begin position="109"/>
        <end position="125"/>
    </location>
</feature>
<dbReference type="AlphaFoldDB" id="A0A286TWR9"/>
<feature type="compositionally biased region" description="Basic and acidic residues" evidence="1">
    <location>
        <begin position="234"/>
        <end position="246"/>
    </location>
</feature>
<feature type="region of interest" description="Disordered" evidence="1">
    <location>
        <begin position="234"/>
        <end position="256"/>
    </location>
</feature>